<sequence length="559" mass="63858">MKTLDLLLIHPPSYQYFREEKRAFGPVSDVVPSSPVFDMYPYGFLSIATYLIKRGYSVGIHNAAALMILNESYSFSDYIKSSDSLLYGIDLHWLVHAHGAIESARIIKELNPNAKIALGGFSATIFHREIMEKYPWIDYVILGDTSEPIFEKLIRHISGRGEKIEDIPNLAYRHNGTVKVNALNHAYSNLDEFGVDYDALLNHVISSSDPVGFIPFANFITDPIGAVISFKGCRYSCVTCGGSNYTFKKYLGRGELGKKSLKTVMNEVATMQEYMKIPVFFIGDMSFMGMNFAENLVRELNDSKIDSGVFFEFFRPPSIELLKILDNLKTDVYLQISPETHNEHVRARFGRPYSNKQLEDFIRSTVSMHFSRLDLYFMIGLPEQTFEDSTMLPQYIRHILSDVVGKKNARKIDYFVAPLAPFVDPGSLVFNYPERFGYNLETRSFEGHYSLIKNNRDWRYMLNYSTRYMSKDDIAKSTYQNAKEVIRLKASFGLIGEEASRKIIERIDSAYSDKSIELDNKETVDINDLYPHTNLIEAVMARKKGSEILMSIINSIFSA</sequence>
<keyword evidence="5" id="KW-0479">Metal-binding</keyword>
<dbReference type="SFLD" id="SFLDS00029">
    <property type="entry name" value="Radical_SAM"/>
    <property type="match status" value="1"/>
</dbReference>
<dbReference type="PANTHER" id="PTHR43409">
    <property type="entry name" value="ANAEROBIC MAGNESIUM-PROTOPORPHYRIN IX MONOMETHYL ESTER CYCLASE-RELATED"/>
    <property type="match status" value="1"/>
</dbReference>
<dbReference type="GO" id="GO:0031419">
    <property type="term" value="F:cobalamin binding"/>
    <property type="evidence" value="ECO:0007669"/>
    <property type="project" value="InterPro"/>
</dbReference>
<dbReference type="SFLD" id="SFLDF00326">
    <property type="entry name" value="5''-pyrrole_methytransferase"/>
    <property type="match status" value="1"/>
</dbReference>
<dbReference type="InterPro" id="IPR034466">
    <property type="entry name" value="Methyltransferase_Class_B"/>
</dbReference>
<dbReference type="Gene3D" id="3.80.30.20">
    <property type="entry name" value="tm_1862 like domain"/>
    <property type="match status" value="1"/>
</dbReference>
<organism evidence="9 10">
    <name type="scientific">Fervidicoccus fontis</name>
    <dbReference type="NCBI Taxonomy" id="683846"/>
    <lineage>
        <taxon>Archaea</taxon>
        <taxon>Thermoproteota</taxon>
        <taxon>Thermoprotei</taxon>
        <taxon>Fervidicoccales</taxon>
        <taxon>Fervidicoccaceae</taxon>
        <taxon>Fervidicoccus</taxon>
    </lineage>
</organism>
<keyword evidence="3" id="KW-0808">Transferase</keyword>
<dbReference type="Gene3D" id="3.40.50.280">
    <property type="entry name" value="Cobalamin-binding domain"/>
    <property type="match status" value="1"/>
</dbReference>
<dbReference type="RefSeq" id="WP_193803322.1">
    <property type="nucleotide sequence ID" value="NZ_JADEZV010000001.1"/>
</dbReference>
<dbReference type="InterPro" id="IPR007197">
    <property type="entry name" value="rSAM"/>
</dbReference>
<dbReference type="GO" id="GO:0046872">
    <property type="term" value="F:metal ion binding"/>
    <property type="evidence" value="ECO:0007669"/>
    <property type="project" value="UniProtKB-KW"/>
</dbReference>
<evidence type="ECO:0000259" key="8">
    <source>
        <dbReference type="PROSITE" id="PS51332"/>
    </source>
</evidence>
<evidence type="ECO:0000256" key="6">
    <source>
        <dbReference type="ARBA" id="ARBA00023004"/>
    </source>
</evidence>
<reference evidence="9" key="1">
    <citation type="submission" date="2020-10" db="EMBL/GenBank/DDBJ databases">
        <title>Fervidococcus fontis strain 3639Fd - the first crenarchaeon capable of growth on lipids.</title>
        <authorList>
            <person name="Kochetkova T.V."/>
            <person name="Elcheninov A.G."/>
            <person name="Toschakov S.V."/>
            <person name="Kublanov I.V."/>
        </authorList>
    </citation>
    <scope>NUCLEOTIDE SEQUENCE</scope>
    <source>
        <strain evidence="9">3639Fd</strain>
    </source>
</reference>
<dbReference type="InterPro" id="IPR006158">
    <property type="entry name" value="Cobalamin-bd"/>
</dbReference>
<dbReference type="SMART" id="SM00729">
    <property type="entry name" value="Elp3"/>
    <property type="match status" value="1"/>
</dbReference>
<dbReference type="GO" id="GO:0051536">
    <property type="term" value="F:iron-sulfur cluster binding"/>
    <property type="evidence" value="ECO:0007669"/>
    <property type="project" value="UniProtKB-KW"/>
</dbReference>
<dbReference type="SUPFAM" id="SSF102114">
    <property type="entry name" value="Radical SAM enzymes"/>
    <property type="match status" value="1"/>
</dbReference>
<comment type="cofactor">
    <cofactor evidence="1">
        <name>[4Fe-4S] cluster</name>
        <dbReference type="ChEBI" id="CHEBI:49883"/>
    </cofactor>
</comment>
<evidence type="ECO:0000313" key="9">
    <source>
        <dbReference type="EMBL" id="MBE9390729.1"/>
    </source>
</evidence>
<evidence type="ECO:0000256" key="3">
    <source>
        <dbReference type="ARBA" id="ARBA00022679"/>
    </source>
</evidence>
<evidence type="ECO:0000256" key="7">
    <source>
        <dbReference type="ARBA" id="ARBA00023014"/>
    </source>
</evidence>
<evidence type="ECO:0000256" key="4">
    <source>
        <dbReference type="ARBA" id="ARBA00022691"/>
    </source>
</evidence>
<dbReference type="InterPro" id="IPR023404">
    <property type="entry name" value="rSAM_horseshoe"/>
</dbReference>
<dbReference type="Pfam" id="PF04055">
    <property type="entry name" value="Radical_SAM"/>
    <property type="match status" value="1"/>
</dbReference>
<dbReference type="GO" id="GO:0003824">
    <property type="term" value="F:catalytic activity"/>
    <property type="evidence" value="ECO:0007669"/>
    <property type="project" value="InterPro"/>
</dbReference>
<keyword evidence="4" id="KW-0949">S-adenosyl-L-methionine</keyword>
<dbReference type="InterPro" id="IPR026447">
    <property type="entry name" value="B12_SAM_Ta0216"/>
</dbReference>
<dbReference type="CDD" id="cd02068">
    <property type="entry name" value="radical_SAM_B12_BD"/>
    <property type="match status" value="1"/>
</dbReference>
<evidence type="ECO:0000256" key="1">
    <source>
        <dbReference type="ARBA" id="ARBA00001966"/>
    </source>
</evidence>
<dbReference type="InterPro" id="IPR058240">
    <property type="entry name" value="rSAM_sf"/>
</dbReference>
<keyword evidence="2" id="KW-0489">Methyltransferase</keyword>
<dbReference type="PROSITE" id="PS51332">
    <property type="entry name" value="B12_BINDING"/>
    <property type="match status" value="1"/>
</dbReference>
<evidence type="ECO:0000256" key="5">
    <source>
        <dbReference type="ARBA" id="ARBA00022723"/>
    </source>
</evidence>
<dbReference type="InterPro" id="IPR051198">
    <property type="entry name" value="BchE-like"/>
</dbReference>
<dbReference type="Pfam" id="PF02310">
    <property type="entry name" value="B12-binding"/>
    <property type="match status" value="1"/>
</dbReference>
<comment type="caution">
    <text evidence="9">The sequence shown here is derived from an EMBL/GenBank/DDBJ whole genome shotgun (WGS) entry which is preliminary data.</text>
</comment>
<name>A0A843AGJ4_9CREN</name>
<dbReference type="EMBL" id="JADEZV010000001">
    <property type="protein sequence ID" value="MBE9390729.1"/>
    <property type="molecule type" value="Genomic_DNA"/>
</dbReference>
<dbReference type="SFLD" id="SFLDG01082">
    <property type="entry name" value="B12-binding_domain_containing"/>
    <property type="match status" value="1"/>
</dbReference>
<feature type="domain" description="B12-binding" evidence="8">
    <location>
        <begin position="27"/>
        <end position="164"/>
    </location>
</feature>
<evidence type="ECO:0000256" key="2">
    <source>
        <dbReference type="ARBA" id="ARBA00022603"/>
    </source>
</evidence>
<accession>A0A843AGJ4</accession>
<dbReference type="InterPro" id="IPR006638">
    <property type="entry name" value="Elp3/MiaA/NifB-like_rSAM"/>
</dbReference>
<dbReference type="AlphaFoldDB" id="A0A843AGJ4"/>
<keyword evidence="6" id="KW-0408">Iron</keyword>
<keyword evidence="7" id="KW-0411">Iron-sulfur</keyword>
<dbReference type="NCBIfam" id="TIGR04190">
    <property type="entry name" value="B12_SAM_Ta0216"/>
    <property type="match status" value="1"/>
</dbReference>
<dbReference type="SFLD" id="SFLDG01123">
    <property type="entry name" value="methyltransferase_(Class_B)"/>
    <property type="match status" value="1"/>
</dbReference>
<dbReference type="PANTHER" id="PTHR43409:SF7">
    <property type="entry name" value="BLL1977 PROTEIN"/>
    <property type="match status" value="1"/>
</dbReference>
<dbReference type="Proteomes" id="UP000652307">
    <property type="component" value="Unassembled WGS sequence"/>
</dbReference>
<protein>
    <submittedName>
        <fullName evidence="9">TIGR04190 family B12-binding domain/radical SAM domain protein</fullName>
    </submittedName>
</protein>
<evidence type="ECO:0000313" key="10">
    <source>
        <dbReference type="Proteomes" id="UP000652307"/>
    </source>
</evidence>
<gene>
    <name evidence="9" type="ORF">IOK49_01335</name>
</gene>
<proteinExistence type="predicted"/>